<sequence>MNQMTYRRTLPVPAPKCHTMAAFLKGISDHKSGSVFSFRQDRTFRIFNDRTVKQLCGLPFLGKPVMDAGKSKIKALANLMSGTNPFNKHLCTPAMYEALHLLLETHNQTSFHSCLQETQSLSSLVLIIGFFGEGLLKDRVRTGFWFGSTLLTTEMLMCKLYEHLFSASVVCDLITRQSTEIKTGNILSLNEEKRVCLSQDPNAAHTPLFSKDFRVNDKS</sequence>
<accession>A0ABM5A8E0</accession>
<dbReference type="RefSeq" id="XP_072611059.1">
    <property type="nucleotide sequence ID" value="XM_072754958.1"/>
</dbReference>
<organism evidence="1 2">
    <name type="scientific">Vulpes vulpes</name>
    <name type="common">Red fox</name>
    <dbReference type="NCBI Taxonomy" id="9627"/>
    <lineage>
        <taxon>Eukaryota</taxon>
        <taxon>Metazoa</taxon>
        <taxon>Chordata</taxon>
        <taxon>Craniata</taxon>
        <taxon>Vertebrata</taxon>
        <taxon>Euteleostomi</taxon>
        <taxon>Mammalia</taxon>
        <taxon>Eutheria</taxon>
        <taxon>Laurasiatheria</taxon>
        <taxon>Carnivora</taxon>
        <taxon>Caniformia</taxon>
        <taxon>Canidae</taxon>
        <taxon>Vulpes</taxon>
    </lineage>
</organism>
<keyword evidence="1" id="KW-1185">Reference proteome</keyword>
<evidence type="ECO:0000313" key="2">
    <source>
        <dbReference type="RefSeq" id="XP_072611059.1"/>
    </source>
</evidence>
<protein>
    <submittedName>
        <fullName evidence="2">Uncharacterized protein isoform X2</fullName>
    </submittedName>
</protein>
<dbReference type="GeneID" id="140598421"/>
<proteinExistence type="predicted"/>
<dbReference type="Proteomes" id="UP001652641">
    <property type="component" value="Chromosome 4"/>
</dbReference>
<evidence type="ECO:0000313" key="1">
    <source>
        <dbReference type="Proteomes" id="UP001652641"/>
    </source>
</evidence>
<reference evidence="2" key="1">
    <citation type="submission" date="2025-08" db="UniProtKB">
        <authorList>
            <consortium name="RefSeq"/>
        </authorList>
    </citation>
    <scope>IDENTIFICATION</scope>
    <source>
        <tissue evidence="2">Cell line</tissue>
    </source>
</reference>
<name>A0ABM5A8E0_VULVU</name>
<gene>
    <name evidence="2" type="primary">LOC140598421</name>
</gene>